<dbReference type="RefSeq" id="WP_186901178.1">
    <property type="nucleotide sequence ID" value="NZ_JACOOT010000015.1"/>
</dbReference>
<reference evidence="1 2" key="1">
    <citation type="submission" date="2020-08" db="EMBL/GenBank/DDBJ databases">
        <title>Genome public.</title>
        <authorList>
            <person name="Liu C."/>
            <person name="Sun Q."/>
        </authorList>
    </citation>
    <scope>NUCLEOTIDE SEQUENCE [LARGE SCALE GENOMIC DNA]</scope>
    <source>
        <strain evidence="1 2">BX17</strain>
    </source>
</reference>
<comment type="caution">
    <text evidence="1">The sequence shown here is derived from an EMBL/GenBank/DDBJ whole genome shotgun (WGS) entry which is preliminary data.</text>
</comment>
<protein>
    <submittedName>
        <fullName evidence="1">Uncharacterized protein</fullName>
    </submittedName>
</protein>
<keyword evidence="2" id="KW-1185">Reference proteome</keyword>
<organism evidence="1 2">
    <name type="scientific">Blautia segnis</name>
    <dbReference type="NCBI Taxonomy" id="2763030"/>
    <lineage>
        <taxon>Bacteria</taxon>
        <taxon>Bacillati</taxon>
        <taxon>Bacillota</taxon>
        <taxon>Clostridia</taxon>
        <taxon>Lachnospirales</taxon>
        <taxon>Lachnospiraceae</taxon>
        <taxon>Blautia</taxon>
    </lineage>
</organism>
<dbReference type="Proteomes" id="UP000652847">
    <property type="component" value="Unassembled WGS sequence"/>
</dbReference>
<proteinExistence type="predicted"/>
<sequence>MNKNWSLPVACIVCVLSLCAMVLALINNGKQDDVRSFSPPPFEKAAVSGMPTVPEDLGWSEIYQDGMEFRAYICGNVIVKDDAADVYFTNSEEFDVWLKLRVLTANGTLLGETGLIRPGEYVKSVSLTSEVEDGTAIKLKIMAYEPDTYYSAGSVTLNTILREEGAE</sequence>
<evidence type="ECO:0000313" key="1">
    <source>
        <dbReference type="EMBL" id="MBC5650883.1"/>
    </source>
</evidence>
<gene>
    <name evidence="1" type="ORF">H8S54_07130</name>
</gene>
<name>A0A8I0AIE3_9FIRM</name>
<dbReference type="AlphaFoldDB" id="A0A8I0AIE3"/>
<dbReference type="EMBL" id="JACOOT010000015">
    <property type="protein sequence ID" value="MBC5650883.1"/>
    <property type="molecule type" value="Genomic_DNA"/>
</dbReference>
<evidence type="ECO:0000313" key="2">
    <source>
        <dbReference type="Proteomes" id="UP000652847"/>
    </source>
</evidence>
<accession>A0A8I0AIE3</accession>